<gene>
    <name evidence="1" type="ORF">GS424_002515</name>
</gene>
<protein>
    <submittedName>
        <fullName evidence="1">Uncharacterized protein</fullName>
    </submittedName>
</protein>
<accession>A0A6L7IRC9</accession>
<dbReference type="AlphaFoldDB" id="A0A6L7IRC9"/>
<proteinExistence type="predicted"/>
<dbReference type="RefSeq" id="WP_160941895.1">
    <property type="nucleotide sequence ID" value="NZ_CP063310.1"/>
</dbReference>
<evidence type="ECO:0000313" key="2">
    <source>
        <dbReference type="Proteomes" id="UP000478463"/>
    </source>
</evidence>
<sequence length="224" mass="23113">MMTHSLPRRFRVALAVFATLLGLLALTTAPPASRAWADELSGSAIVEYTPQSWPFSISANGCGQLELVEVLPPAQDAPAARQAPQAAAPGIVVRDGTVDLEVLRGQELVFRAVPDPGASLVSVRIGGEDASDAFAEDGTMTLAAEEAHVDMVVVFGDAAPGGNAAAGSGGKPVPIGLTRTGDCLWIGASALVLLALCAWCTTRCASRCRVRVDDASKVQPHESA</sequence>
<reference evidence="1 2" key="1">
    <citation type="submission" date="2020-10" db="EMBL/GenBank/DDBJ databases">
        <title>Eggerthella sp. nov., isolated from human feces.</title>
        <authorList>
            <person name="Yajun G."/>
        </authorList>
    </citation>
    <scope>NUCLEOTIDE SEQUENCE [LARGE SCALE GENOMIC DNA]</scope>
    <source>
        <strain evidence="1 2">HF-1101</strain>
    </source>
</reference>
<dbReference type="KEGG" id="egd:GS424_002515"/>
<organism evidence="1 2">
    <name type="scientific">Eggerthella guodeyinii</name>
    <dbReference type="NCBI Taxonomy" id="2690837"/>
    <lineage>
        <taxon>Bacteria</taxon>
        <taxon>Bacillati</taxon>
        <taxon>Actinomycetota</taxon>
        <taxon>Coriobacteriia</taxon>
        <taxon>Eggerthellales</taxon>
        <taxon>Eggerthellaceae</taxon>
        <taxon>Eggerthella</taxon>
    </lineage>
</organism>
<dbReference type="Proteomes" id="UP000478463">
    <property type="component" value="Chromosome"/>
</dbReference>
<name>A0A6L7IRC9_9ACTN</name>
<evidence type="ECO:0000313" key="1">
    <source>
        <dbReference type="EMBL" id="QOS68764.1"/>
    </source>
</evidence>
<dbReference type="EMBL" id="CP063310">
    <property type="protein sequence ID" value="QOS68764.1"/>
    <property type="molecule type" value="Genomic_DNA"/>
</dbReference>